<keyword evidence="1" id="KW-0732">Signal</keyword>
<evidence type="ECO:0008006" key="3">
    <source>
        <dbReference type="Google" id="ProtNLM"/>
    </source>
</evidence>
<dbReference type="PROSITE" id="PS51257">
    <property type="entry name" value="PROKAR_LIPOPROTEIN"/>
    <property type="match status" value="1"/>
</dbReference>
<protein>
    <recommendedName>
        <fullName evidence="3">SurA N-terminal domain-containing protein</fullName>
    </recommendedName>
</protein>
<name>A0ABQ3WHG3_9ACTN</name>
<feature type="signal peptide" evidence="1">
    <location>
        <begin position="1"/>
        <end position="23"/>
    </location>
</feature>
<reference evidence="2" key="1">
    <citation type="submission" date="2021-01" db="EMBL/GenBank/DDBJ databases">
        <title>Whole genome shotgun sequence of Actinoplanes capillaceus NBRC 16408.</title>
        <authorList>
            <person name="Komaki H."/>
            <person name="Tamura T."/>
        </authorList>
    </citation>
    <scope>NUCLEOTIDE SEQUENCE [LARGE SCALE GENOMIC DNA]</scope>
    <source>
        <strain evidence="2">NBRC 16408</strain>
    </source>
</reference>
<feature type="chain" id="PRO_5046613437" description="SurA N-terminal domain-containing protein" evidence="1">
    <location>
        <begin position="24"/>
        <end position="271"/>
    </location>
</feature>
<accession>A0ABQ3WHG3</accession>
<organism evidence="2">
    <name type="scientific">Actinoplanes campanulatus</name>
    <dbReference type="NCBI Taxonomy" id="113559"/>
    <lineage>
        <taxon>Bacteria</taxon>
        <taxon>Bacillati</taxon>
        <taxon>Actinomycetota</taxon>
        <taxon>Actinomycetes</taxon>
        <taxon>Micromonosporales</taxon>
        <taxon>Micromonosporaceae</taxon>
        <taxon>Actinoplanes</taxon>
    </lineage>
</organism>
<evidence type="ECO:0000313" key="2">
    <source>
        <dbReference type="EMBL" id="GID45695.1"/>
    </source>
</evidence>
<proteinExistence type="predicted"/>
<gene>
    <name evidence="2" type="ORF">Aca07nite_29700</name>
</gene>
<dbReference type="RefSeq" id="WP_204296126.1">
    <property type="nucleotide sequence ID" value="NZ_BAAAGQ010000012.1"/>
</dbReference>
<dbReference type="EMBL" id="BOMF01000057">
    <property type="protein sequence ID" value="GID45695.1"/>
    <property type="molecule type" value="Genomic_DNA"/>
</dbReference>
<sequence length="271" mass="29152">MLRARRLASTVVAASLAVGGLSACGSEPSVAAYLGAAGQVSEKEVQRIWDDTHADLAAQAQAEADEATRQQRFKEEALRNAGEDVKPAPAVTPAPVQMPFSRGDIVNELVTRELYEQVAADRSVTLPAQVPYEQEAAQRKLPAGTEYSKLYIDNLYMQSLLIQSFLSETPPADADMLQVYNSLGANGGVEPGQDFTTWLSLQSPQNRQVVAAAAQVREQVEGAADELNVKVNPRYQPFEVSVLEIQGESDPLQLLGTDLGVEQSVPVADVS</sequence>
<evidence type="ECO:0000256" key="1">
    <source>
        <dbReference type="SAM" id="SignalP"/>
    </source>
</evidence>
<comment type="caution">
    <text evidence="2">The sequence shown here is derived from an EMBL/GenBank/DDBJ whole genome shotgun (WGS) entry which is preliminary data.</text>
</comment>